<dbReference type="SMART" id="SM00387">
    <property type="entry name" value="HATPase_c"/>
    <property type="match status" value="1"/>
</dbReference>
<evidence type="ECO:0000256" key="7">
    <source>
        <dbReference type="ARBA" id="ARBA00022777"/>
    </source>
</evidence>
<dbReference type="PANTHER" id="PTHR45436">
    <property type="entry name" value="SENSOR HISTIDINE KINASE YKOH"/>
    <property type="match status" value="1"/>
</dbReference>
<dbReference type="CDD" id="cd00082">
    <property type="entry name" value="HisKA"/>
    <property type="match status" value="1"/>
</dbReference>
<evidence type="ECO:0000256" key="5">
    <source>
        <dbReference type="ARBA" id="ARBA00022679"/>
    </source>
</evidence>
<protein>
    <recommendedName>
        <fullName evidence="3">histidine kinase</fullName>
        <ecNumber evidence="3">2.7.13.3</ecNumber>
    </recommendedName>
</protein>
<feature type="domain" description="HAMP" evidence="12">
    <location>
        <begin position="197"/>
        <end position="248"/>
    </location>
</feature>
<keyword evidence="5" id="KW-0808">Transferase</keyword>
<evidence type="ECO:0000256" key="10">
    <source>
        <dbReference type="SAM" id="Phobius"/>
    </source>
</evidence>
<evidence type="ECO:0000259" key="11">
    <source>
        <dbReference type="PROSITE" id="PS50109"/>
    </source>
</evidence>
<dbReference type="InterPro" id="IPR005467">
    <property type="entry name" value="His_kinase_dom"/>
</dbReference>
<dbReference type="GO" id="GO:0016301">
    <property type="term" value="F:kinase activity"/>
    <property type="evidence" value="ECO:0007669"/>
    <property type="project" value="UniProtKB-KW"/>
</dbReference>
<comment type="catalytic activity">
    <reaction evidence="1">
        <text>ATP + protein L-histidine = ADP + protein N-phospho-L-histidine.</text>
        <dbReference type="EC" id="2.7.13.3"/>
    </reaction>
</comment>
<keyword evidence="8 10" id="KW-1133">Transmembrane helix</keyword>
<reference evidence="13" key="1">
    <citation type="submission" date="2023-04" db="EMBL/GenBank/DDBJ databases">
        <title>Sphingomonas sp. MAHUQ-71 isolated from rice field.</title>
        <authorList>
            <person name="Huq M.A."/>
        </authorList>
    </citation>
    <scope>NUCLEOTIDE SEQUENCE</scope>
    <source>
        <strain evidence="13">MAHUQ-71</strain>
    </source>
</reference>
<dbReference type="InterPro" id="IPR003661">
    <property type="entry name" value="HisK_dim/P_dom"/>
</dbReference>
<keyword evidence="14" id="KW-1185">Reference proteome</keyword>
<dbReference type="Pfam" id="PF02518">
    <property type="entry name" value="HATPase_c"/>
    <property type="match status" value="1"/>
</dbReference>
<evidence type="ECO:0000313" key="14">
    <source>
        <dbReference type="Proteomes" id="UP001160625"/>
    </source>
</evidence>
<feature type="domain" description="Histidine kinase" evidence="11">
    <location>
        <begin position="256"/>
        <end position="457"/>
    </location>
</feature>
<proteinExistence type="predicted"/>
<evidence type="ECO:0000256" key="6">
    <source>
        <dbReference type="ARBA" id="ARBA00022692"/>
    </source>
</evidence>
<keyword evidence="9" id="KW-0902">Two-component regulatory system</keyword>
<comment type="subcellular location">
    <subcellularLocation>
        <location evidence="2">Membrane</location>
    </subcellularLocation>
</comment>
<keyword evidence="4" id="KW-0597">Phosphoprotein</keyword>
<dbReference type="PANTHER" id="PTHR45436:SF5">
    <property type="entry name" value="SENSOR HISTIDINE KINASE TRCS"/>
    <property type="match status" value="1"/>
</dbReference>
<feature type="transmembrane region" description="Helical" evidence="10">
    <location>
        <begin position="177"/>
        <end position="196"/>
    </location>
</feature>
<dbReference type="InterPro" id="IPR036890">
    <property type="entry name" value="HATPase_C_sf"/>
</dbReference>
<dbReference type="Gene3D" id="1.10.287.130">
    <property type="match status" value="1"/>
</dbReference>
<evidence type="ECO:0000259" key="12">
    <source>
        <dbReference type="PROSITE" id="PS50885"/>
    </source>
</evidence>
<dbReference type="InterPro" id="IPR003594">
    <property type="entry name" value="HATPase_dom"/>
</dbReference>
<dbReference type="EMBL" id="JARYGZ010000001">
    <property type="protein sequence ID" value="MDH7638238.1"/>
    <property type="molecule type" value="Genomic_DNA"/>
</dbReference>
<organism evidence="13 14">
    <name type="scientific">Sphingomonas oryzagri</name>
    <dbReference type="NCBI Taxonomy" id="3042314"/>
    <lineage>
        <taxon>Bacteria</taxon>
        <taxon>Pseudomonadati</taxon>
        <taxon>Pseudomonadota</taxon>
        <taxon>Alphaproteobacteria</taxon>
        <taxon>Sphingomonadales</taxon>
        <taxon>Sphingomonadaceae</taxon>
        <taxon>Sphingomonas</taxon>
    </lineage>
</organism>
<dbReference type="InterPro" id="IPR003660">
    <property type="entry name" value="HAMP_dom"/>
</dbReference>
<comment type="caution">
    <text evidence="13">The sequence shown here is derived from an EMBL/GenBank/DDBJ whole genome shotgun (WGS) entry which is preliminary data.</text>
</comment>
<dbReference type="Proteomes" id="UP001160625">
    <property type="component" value="Unassembled WGS sequence"/>
</dbReference>
<dbReference type="SUPFAM" id="SSF55874">
    <property type="entry name" value="ATPase domain of HSP90 chaperone/DNA topoisomerase II/histidine kinase"/>
    <property type="match status" value="1"/>
</dbReference>
<dbReference type="PROSITE" id="PS50109">
    <property type="entry name" value="HIS_KIN"/>
    <property type="match status" value="1"/>
</dbReference>
<sequence>MRLLPRSLTGRLVMTALVATTLALTLAALSIGHVLGRFVMHGLDERLDAQIAVVARAVRPDGTLDAARAADVPPFDTPGSGWAWELVAPAGKLRSNSLGPAHLPLPVDWEAPPPPPGHHGRPDDPWRVRPLDGIGADGRAVHGRIATIPTARGDAFVIAVGPRAIVERPLRAATGPLLLSLALLAAFLLLAVLVQLRIGLRPLRRLGNMVGEVRVGRRRTIAITEPTELLPLVDELNTMIETNEQALARARGHVANLAHGLKTPLATLRLELAARSGEGDAALVALADRMQHQIRHHLGRARAAEIGTKGISVPLLPVIEGLVVTMAKIHSDRDIRSEISLPPELAVRCDPHDLDELLGNILDNAWRHARSRVRISAVRDGPDVLTTIADDGAGMTEKQIDTALLKGRKLDEAGSGHGFGLPISRELSELHGGLLELKEDVSGFGGVAALVRLPNGGS</sequence>
<feature type="transmembrane region" description="Helical" evidence="10">
    <location>
        <begin position="12"/>
        <end position="35"/>
    </location>
</feature>
<dbReference type="InterPro" id="IPR050428">
    <property type="entry name" value="TCS_sensor_his_kinase"/>
</dbReference>
<name>A0ABT6N0E8_9SPHN</name>
<dbReference type="Gene3D" id="3.30.565.10">
    <property type="entry name" value="Histidine kinase-like ATPase, C-terminal domain"/>
    <property type="match status" value="1"/>
</dbReference>
<dbReference type="InterPro" id="IPR036097">
    <property type="entry name" value="HisK_dim/P_sf"/>
</dbReference>
<evidence type="ECO:0000256" key="2">
    <source>
        <dbReference type="ARBA" id="ARBA00004370"/>
    </source>
</evidence>
<keyword evidence="10" id="KW-0472">Membrane</keyword>
<dbReference type="RefSeq" id="WP_110156056.1">
    <property type="nucleotide sequence ID" value="NZ_JARYGZ010000001.1"/>
</dbReference>
<evidence type="ECO:0000256" key="9">
    <source>
        <dbReference type="ARBA" id="ARBA00023012"/>
    </source>
</evidence>
<evidence type="ECO:0000256" key="1">
    <source>
        <dbReference type="ARBA" id="ARBA00000085"/>
    </source>
</evidence>
<evidence type="ECO:0000313" key="13">
    <source>
        <dbReference type="EMBL" id="MDH7638238.1"/>
    </source>
</evidence>
<gene>
    <name evidence="13" type="ORF">QGN17_05805</name>
</gene>
<evidence type="ECO:0000256" key="3">
    <source>
        <dbReference type="ARBA" id="ARBA00012438"/>
    </source>
</evidence>
<dbReference type="SUPFAM" id="SSF47384">
    <property type="entry name" value="Homodimeric domain of signal transducing histidine kinase"/>
    <property type="match status" value="1"/>
</dbReference>
<dbReference type="EC" id="2.7.13.3" evidence="3"/>
<keyword evidence="7 13" id="KW-0418">Kinase</keyword>
<dbReference type="PROSITE" id="PS50885">
    <property type="entry name" value="HAMP"/>
    <property type="match status" value="1"/>
</dbReference>
<evidence type="ECO:0000256" key="4">
    <source>
        <dbReference type="ARBA" id="ARBA00022553"/>
    </source>
</evidence>
<accession>A0ABT6N0E8</accession>
<evidence type="ECO:0000256" key="8">
    <source>
        <dbReference type="ARBA" id="ARBA00022989"/>
    </source>
</evidence>
<keyword evidence="6 10" id="KW-0812">Transmembrane</keyword>